<evidence type="ECO:0000256" key="1">
    <source>
        <dbReference type="SAM" id="SignalP"/>
    </source>
</evidence>
<dbReference type="SUPFAM" id="SSF53850">
    <property type="entry name" value="Periplasmic binding protein-like II"/>
    <property type="match status" value="1"/>
</dbReference>
<sequence>MSSPAASFSRRAALRAGLSVLGAVAIGAAAGACASEPPMQLRLAAGEVGGFFWEFAGLLSDAAAGLSEAQVVPLTTSGSIDNLEALVAGRAELAMTLIDAAYSHPSSELAAVGCVYENYFQVAVRADSTIVAASGLRGRRVSTGAPGSGATVVSHRILDAAGISGPDAFREVQLSMSSAATALYDNEIDAVMWAGGLPTPAFADPRTEIRLLDLGMLVPNLRRAFGTAYEAVPVPANVYGRHPEVTTVGIPNLLLAHPDVPNRVVAALVTVLLDRSSALVPGQAIGSQFLDARSLIMTGGIPLHPGAEEEYRARHG</sequence>
<reference evidence="2 3" key="1">
    <citation type="submission" date="2023-10" db="EMBL/GenBank/DDBJ databases">
        <title>Development of a sustainable strategy for remediation of hydrocarbon-contaminated territories based on the waste exchange concept.</title>
        <authorList>
            <person name="Krivoruchko A."/>
        </authorList>
    </citation>
    <scope>NUCLEOTIDE SEQUENCE [LARGE SCALE GENOMIC DNA]</scope>
    <source>
        <strain evidence="2 3">IEGM 1323</strain>
    </source>
</reference>
<dbReference type="Proteomes" id="UP001185755">
    <property type="component" value="Unassembled WGS sequence"/>
</dbReference>
<dbReference type="RefSeq" id="WP_317566446.1">
    <property type="nucleotide sequence ID" value="NZ_JAWLJX010000013.1"/>
</dbReference>
<evidence type="ECO:0000313" key="3">
    <source>
        <dbReference type="Proteomes" id="UP001185755"/>
    </source>
</evidence>
<keyword evidence="1" id="KW-0732">Signal</keyword>
<name>A0ABU4BJL1_9NOCA</name>
<feature type="chain" id="PRO_5046354146" evidence="1">
    <location>
        <begin position="35"/>
        <end position="316"/>
    </location>
</feature>
<gene>
    <name evidence="2" type="ORF">R3P96_23910</name>
</gene>
<feature type="signal peptide" evidence="1">
    <location>
        <begin position="1"/>
        <end position="34"/>
    </location>
</feature>
<dbReference type="InterPro" id="IPR006311">
    <property type="entry name" value="TAT_signal"/>
</dbReference>
<keyword evidence="3" id="KW-1185">Reference proteome</keyword>
<protein>
    <submittedName>
        <fullName evidence="2">TAXI family TRAP transporter solute-binding subunit</fullName>
    </submittedName>
</protein>
<dbReference type="Gene3D" id="3.40.190.10">
    <property type="entry name" value="Periplasmic binding protein-like II"/>
    <property type="match status" value="2"/>
</dbReference>
<dbReference type="Pfam" id="PF16868">
    <property type="entry name" value="NMT1_3"/>
    <property type="match status" value="1"/>
</dbReference>
<organism evidence="2 3">
    <name type="scientific">Rhodococcoides yunnanense</name>
    <dbReference type="NCBI Taxonomy" id="278209"/>
    <lineage>
        <taxon>Bacteria</taxon>
        <taxon>Bacillati</taxon>
        <taxon>Actinomycetota</taxon>
        <taxon>Actinomycetes</taxon>
        <taxon>Mycobacteriales</taxon>
        <taxon>Nocardiaceae</taxon>
        <taxon>Rhodococcoides</taxon>
    </lineage>
</organism>
<accession>A0ABU4BJL1</accession>
<dbReference type="InterPro" id="IPR011852">
    <property type="entry name" value="TRAP_TAXI"/>
</dbReference>
<dbReference type="PANTHER" id="PTHR42941:SF1">
    <property type="entry name" value="SLL1037 PROTEIN"/>
    <property type="match status" value="1"/>
</dbReference>
<dbReference type="PROSITE" id="PS51318">
    <property type="entry name" value="TAT"/>
    <property type="match status" value="1"/>
</dbReference>
<dbReference type="EMBL" id="JAWLJX010000013">
    <property type="protein sequence ID" value="MDV6264394.1"/>
    <property type="molecule type" value="Genomic_DNA"/>
</dbReference>
<evidence type="ECO:0000313" key="2">
    <source>
        <dbReference type="EMBL" id="MDV6264394.1"/>
    </source>
</evidence>
<dbReference type="NCBIfam" id="TIGR02122">
    <property type="entry name" value="TRAP_TAXI"/>
    <property type="match status" value="1"/>
</dbReference>
<proteinExistence type="predicted"/>
<dbReference type="PANTHER" id="PTHR42941">
    <property type="entry name" value="SLL1037 PROTEIN"/>
    <property type="match status" value="1"/>
</dbReference>
<comment type="caution">
    <text evidence="2">The sequence shown here is derived from an EMBL/GenBank/DDBJ whole genome shotgun (WGS) entry which is preliminary data.</text>
</comment>